<dbReference type="AlphaFoldDB" id="A0A2H0M0S5"/>
<gene>
    <name evidence="1" type="ORF">COV72_02555</name>
</gene>
<organism evidence="1 2">
    <name type="scientific">Candidatus Ghiorseimicrobium undicola</name>
    <dbReference type="NCBI Taxonomy" id="1974746"/>
    <lineage>
        <taxon>Bacteria</taxon>
        <taxon>Pseudomonadati</taxon>
        <taxon>Candidatus Omnitrophota</taxon>
        <taxon>Candidatus Ghiorseimicrobium</taxon>
    </lineage>
</organism>
<accession>A0A2H0M0S5</accession>
<sequence length="391" mass="42357">MMKLKMKNKKSKTVTYFKIPLAVSLFFLIYDLSFAGVSGTVHDMYTQGKGTSQEVCAYCHIPHQAKGDKIWSDWANEAQLTSGPSTTIGNMCYTCHDGTVTNIGLSTVFNASLQQHVMPAGQDCDMCHSVHDNTNGKFMNVGLTENYYCASCHNAAVNAGGLGDYTNSGNHFNYGVYDGAHPKRFGSGCYSCHYDHMQSIVSLGSCKFCHEAHAGANYSTPSVSKPILRIDNTDSAFCISCHPAMQQATTGGNKHPANLTAGGNWGIVDCHDCHDVHQPNNPNNPFILRNQNTDSGYCAYCHEAINETYGPKIGNGHPVNIAFGAYPPIDASLTPAGNAIDDDAYYGIDYPANSSDMICETCHSVHRKGVASPLLRMSITDSSLCLNCHQM</sequence>
<proteinExistence type="predicted"/>
<name>A0A2H0M0S5_9BACT</name>
<dbReference type="Gene3D" id="1.10.1130.10">
    <property type="entry name" value="Flavocytochrome C3, Chain A"/>
    <property type="match status" value="2"/>
</dbReference>
<protein>
    <submittedName>
        <fullName evidence="1">Uncharacterized protein</fullName>
    </submittedName>
</protein>
<dbReference type="Proteomes" id="UP000229641">
    <property type="component" value="Unassembled WGS sequence"/>
</dbReference>
<dbReference type="InterPro" id="IPR036280">
    <property type="entry name" value="Multihaem_cyt_sf"/>
</dbReference>
<reference evidence="1 2" key="1">
    <citation type="submission" date="2017-09" db="EMBL/GenBank/DDBJ databases">
        <title>Depth-based differentiation of microbial function through sediment-hosted aquifers and enrichment of novel symbionts in the deep terrestrial subsurface.</title>
        <authorList>
            <person name="Probst A.J."/>
            <person name="Ladd B."/>
            <person name="Jarett J.K."/>
            <person name="Geller-Mcgrath D.E."/>
            <person name="Sieber C.M."/>
            <person name="Emerson J.B."/>
            <person name="Anantharaman K."/>
            <person name="Thomas B.C."/>
            <person name="Malmstrom R."/>
            <person name="Stieglmeier M."/>
            <person name="Klingl A."/>
            <person name="Woyke T."/>
            <person name="Ryan C.M."/>
            <person name="Banfield J.F."/>
        </authorList>
    </citation>
    <scope>NUCLEOTIDE SEQUENCE [LARGE SCALE GENOMIC DNA]</scope>
    <source>
        <strain evidence="1">CG11_big_fil_rev_8_21_14_0_20_42_13</strain>
    </source>
</reference>
<dbReference type="EMBL" id="PCWA01000035">
    <property type="protein sequence ID" value="PIQ89524.1"/>
    <property type="molecule type" value="Genomic_DNA"/>
</dbReference>
<comment type="caution">
    <text evidence="1">The sequence shown here is derived from an EMBL/GenBank/DDBJ whole genome shotgun (WGS) entry which is preliminary data.</text>
</comment>
<dbReference type="SUPFAM" id="SSF48695">
    <property type="entry name" value="Multiheme cytochromes"/>
    <property type="match status" value="1"/>
</dbReference>
<evidence type="ECO:0000313" key="1">
    <source>
        <dbReference type="EMBL" id="PIQ89524.1"/>
    </source>
</evidence>
<evidence type="ECO:0000313" key="2">
    <source>
        <dbReference type="Proteomes" id="UP000229641"/>
    </source>
</evidence>